<dbReference type="Pfam" id="PF08281">
    <property type="entry name" value="Sigma70_r4_2"/>
    <property type="match status" value="1"/>
</dbReference>
<dbReference type="Gene3D" id="1.10.10.10">
    <property type="entry name" value="Winged helix-like DNA-binding domain superfamily/Winged helix DNA-binding domain"/>
    <property type="match status" value="1"/>
</dbReference>
<sequence length="197" mass="21896">MVTTVAAGSSCDAAIIEASWRDTEQFAVLYDRYAAQLYRYAHRRIGPEFAEDVVADTFLAAFRRRREYDLARPDARPWLFGIVTKEIAGRRRAEQARYRMLSRAGVDDTVDGMADRVAIAVTAQAVRAPLAGALGRLARGDRDVLLLIAWGDLSYEEVAETLQIKLGTVRSRLHRARRQIKEALGGSDPTTVLGENS</sequence>
<evidence type="ECO:0000256" key="1">
    <source>
        <dbReference type="ARBA" id="ARBA00010641"/>
    </source>
</evidence>
<dbReference type="InterPro" id="IPR014284">
    <property type="entry name" value="RNA_pol_sigma-70_dom"/>
</dbReference>
<keyword evidence="4" id="KW-0804">Transcription</keyword>
<dbReference type="GO" id="GO:0003677">
    <property type="term" value="F:DNA binding"/>
    <property type="evidence" value="ECO:0007669"/>
    <property type="project" value="InterPro"/>
</dbReference>
<feature type="domain" description="RNA polymerase sigma factor 70 region 4 type 2" evidence="6">
    <location>
        <begin position="130"/>
        <end position="180"/>
    </location>
</feature>
<dbReference type="PANTHER" id="PTHR43133">
    <property type="entry name" value="RNA POLYMERASE ECF-TYPE SIGMA FACTO"/>
    <property type="match status" value="1"/>
</dbReference>
<organism evidence="7 8">
    <name type="scientific">Rugosimonospora africana</name>
    <dbReference type="NCBI Taxonomy" id="556532"/>
    <lineage>
        <taxon>Bacteria</taxon>
        <taxon>Bacillati</taxon>
        <taxon>Actinomycetota</taxon>
        <taxon>Actinomycetes</taxon>
        <taxon>Micromonosporales</taxon>
        <taxon>Micromonosporaceae</taxon>
        <taxon>Rugosimonospora</taxon>
    </lineage>
</organism>
<dbReference type="InterPro" id="IPR039425">
    <property type="entry name" value="RNA_pol_sigma-70-like"/>
</dbReference>
<evidence type="ECO:0000259" key="5">
    <source>
        <dbReference type="Pfam" id="PF04542"/>
    </source>
</evidence>
<reference evidence="7" key="1">
    <citation type="submission" date="2021-01" db="EMBL/GenBank/DDBJ databases">
        <title>Whole genome shotgun sequence of Rugosimonospora africana NBRC 104875.</title>
        <authorList>
            <person name="Komaki H."/>
            <person name="Tamura T."/>
        </authorList>
    </citation>
    <scope>NUCLEOTIDE SEQUENCE</scope>
    <source>
        <strain evidence="7">NBRC 104875</strain>
    </source>
</reference>
<keyword evidence="2" id="KW-0805">Transcription regulation</keyword>
<feature type="domain" description="RNA polymerase sigma-70 region 2" evidence="5">
    <location>
        <begin position="29"/>
        <end position="95"/>
    </location>
</feature>
<dbReference type="Gene3D" id="1.10.1740.10">
    <property type="match status" value="1"/>
</dbReference>
<dbReference type="SUPFAM" id="SSF88659">
    <property type="entry name" value="Sigma3 and sigma4 domains of RNA polymerase sigma factors"/>
    <property type="match status" value="1"/>
</dbReference>
<dbReference type="InterPro" id="IPR013324">
    <property type="entry name" value="RNA_pol_sigma_r3/r4-like"/>
</dbReference>
<dbReference type="InterPro" id="IPR013249">
    <property type="entry name" value="RNA_pol_sigma70_r4_t2"/>
</dbReference>
<dbReference type="Pfam" id="PF04542">
    <property type="entry name" value="Sigma70_r2"/>
    <property type="match status" value="1"/>
</dbReference>
<name>A0A8J3QNV3_9ACTN</name>
<keyword evidence="7" id="KW-0240">DNA-directed RNA polymerase</keyword>
<proteinExistence type="inferred from homology"/>
<accession>A0A8J3QNV3</accession>
<dbReference type="PANTHER" id="PTHR43133:SF25">
    <property type="entry name" value="RNA POLYMERASE SIGMA FACTOR RFAY-RELATED"/>
    <property type="match status" value="1"/>
</dbReference>
<dbReference type="Proteomes" id="UP000642748">
    <property type="component" value="Unassembled WGS sequence"/>
</dbReference>
<dbReference type="AlphaFoldDB" id="A0A8J3QNV3"/>
<evidence type="ECO:0000313" key="8">
    <source>
        <dbReference type="Proteomes" id="UP000642748"/>
    </source>
</evidence>
<evidence type="ECO:0000256" key="4">
    <source>
        <dbReference type="ARBA" id="ARBA00023163"/>
    </source>
</evidence>
<comment type="caution">
    <text evidence="7">The sequence shown here is derived from an EMBL/GenBank/DDBJ whole genome shotgun (WGS) entry which is preliminary data.</text>
</comment>
<comment type="similarity">
    <text evidence="1">Belongs to the sigma-70 factor family. ECF subfamily.</text>
</comment>
<keyword evidence="8" id="KW-1185">Reference proteome</keyword>
<evidence type="ECO:0000256" key="3">
    <source>
        <dbReference type="ARBA" id="ARBA00023082"/>
    </source>
</evidence>
<dbReference type="EMBL" id="BONZ01000013">
    <property type="protein sequence ID" value="GIH12982.1"/>
    <property type="molecule type" value="Genomic_DNA"/>
</dbReference>
<gene>
    <name evidence="7" type="primary">rpoE_8</name>
    <name evidence="7" type="ORF">Raf01_11540</name>
</gene>
<dbReference type="InterPro" id="IPR036388">
    <property type="entry name" value="WH-like_DNA-bd_sf"/>
</dbReference>
<dbReference type="InterPro" id="IPR013325">
    <property type="entry name" value="RNA_pol_sigma_r2"/>
</dbReference>
<dbReference type="GO" id="GO:0016987">
    <property type="term" value="F:sigma factor activity"/>
    <property type="evidence" value="ECO:0007669"/>
    <property type="project" value="UniProtKB-KW"/>
</dbReference>
<protein>
    <submittedName>
        <fullName evidence="7">DNA-directed RNA polymerase sigma-70 factor</fullName>
    </submittedName>
</protein>
<dbReference type="InterPro" id="IPR007627">
    <property type="entry name" value="RNA_pol_sigma70_r2"/>
</dbReference>
<dbReference type="NCBIfam" id="TIGR02937">
    <property type="entry name" value="sigma70-ECF"/>
    <property type="match status" value="1"/>
</dbReference>
<evidence type="ECO:0000256" key="2">
    <source>
        <dbReference type="ARBA" id="ARBA00023015"/>
    </source>
</evidence>
<dbReference type="SUPFAM" id="SSF88946">
    <property type="entry name" value="Sigma2 domain of RNA polymerase sigma factors"/>
    <property type="match status" value="1"/>
</dbReference>
<dbReference type="CDD" id="cd06171">
    <property type="entry name" value="Sigma70_r4"/>
    <property type="match status" value="1"/>
</dbReference>
<dbReference type="GO" id="GO:0000428">
    <property type="term" value="C:DNA-directed RNA polymerase complex"/>
    <property type="evidence" value="ECO:0007669"/>
    <property type="project" value="UniProtKB-KW"/>
</dbReference>
<evidence type="ECO:0000259" key="6">
    <source>
        <dbReference type="Pfam" id="PF08281"/>
    </source>
</evidence>
<keyword evidence="3" id="KW-0731">Sigma factor</keyword>
<dbReference type="GO" id="GO:0006352">
    <property type="term" value="P:DNA-templated transcription initiation"/>
    <property type="evidence" value="ECO:0007669"/>
    <property type="project" value="InterPro"/>
</dbReference>
<evidence type="ECO:0000313" key="7">
    <source>
        <dbReference type="EMBL" id="GIH12982.1"/>
    </source>
</evidence>